<dbReference type="EnsemblMetazoa" id="CapteT97664">
    <property type="protein sequence ID" value="CapteP97664"/>
    <property type="gene ID" value="CapteG97664"/>
</dbReference>
<reference evidence="2 4" key="2">
    <citation type="journal article" date="2013" name="Nature">
        <title>Insights into bilaterian evolution from three spiralian genomes.</title>
        <authorList>
            <person name="Simakov O."/>
            <person name="Marletaz F."/>
            <person name="Cho S.J."/>
            <person name="Edsinger-Gonzales E."/>
            <person name="Havlak P."/>
            <person name="Hellsten U."/>
            <person name="Kuo D.H."/>
            <person name="Larsson T."/>
            <person name="Lv J."/>
            <person name="Arendt D."/>
            <person name="Savage R."/>
            <person name="Osoegawa K."/>
            <person name="de Jong P."/>
            <person name="Grimwood J."/>
            <person name="Chapman J.A."/>
            <person name="Shapiro H."/>
            <person name="Aerts A."/>
            <person name="Otillar R.P."/>
            <person name="Terry A.Y."/>
            <person name="Boore J.L."/>
            <person name="Grigoriev I.V."/>
            <person name="Lindberg D.R."/>
            <person name="Seaver E.C."/>
            <person name="Weisblat D.A."/>
            <person name="Putnam N.H."/>
            <person name="Rokhsar D.S."/>
        </authorList>
    </citation>
    <scope>NUCLEOTIDE SEQUENCE</scope>
    <source>
        <strain evidence="2 4">I ESC-2004</strain>
    </source>
</reference>
<reference evidence="4" key="1">
    <citation type="submission" date="2012-12" db="EMBL/GenBank/DDBJ databases">
        <authorList>
            <person name="Hellsten U."/>
            <person name="Grimwood J."/>
            <person name="Chapman J.A."/>
            <person name="Shapiro H."/>
            <person name="Aerts A."/>
            <person name="Otillar R.P."/>
            <person name="Terry A.Y."/>
            <person name="Boore J.L."/>
            <person name="Simakov O."/>
            <person name="Marletaz F."/>
            <person name="Cho S.-J."/>
            <person name="Edsinger-Gonzales E."/>
            <person name="Havlak P."/>
            <person name="Kuo D.-H."/>
            <person name="Larsson T."/>
            <person name="Lv J."/>
            <person name="Arendt D."/>
            <person name="Savage R."/>
            <person name="Osoegawa K."/>
            <person name="de Jong P."/>
            <person name="Lindberg D.R."/>
            <person name="Seaver E.C."/>
            <person name="Weisblat D.A."/>
            <person name="Putnam N.H."/>
            <person name="Grigoriev I.V."/>
            <person name="Rokhsar D.S."/>
        </authorList>
    </citation>
    <scope>NUCLEOTIDE SEQUENCE</scope>
    <source>
        <strain evidence="4">I ESC-2004</strain>
    </source>
</reference>
<evidence type="ECO:0000313" key="2">
    <source>
        <dbReference type="EMBL" id="ELU16174.1"/>
    </source>
</evidence>
<name>R7VC49_CAPTE</name>
<feature type="region of interest" description="Disordered" evidence="1">
    <location>
        <begin position="44"/>
        <end position="65"/>
    </location>
</feature>
<dbReference type="OrthoDB" id="2797145at2759"/>
<accession>R7VC49</accession>
<dbReference type="HOGENOM" id="CLU_2851818_0_0_1"/>
<proteinExistence type="predicted"/>
<feature type="compositionally biased region" description="Basic and acidic residues" evidence="1">
    <location>
        <begin position="54"/>
        <end position="65"/>
    </location>
</feature>
<dbReference type="Proteomes" id="UP000014760">
    <property type="component" value="Unassembled WGS sequence"/>
</dbReference>
<dbReference type="EMBL" id="KB293295">
    <property type="protein sequence ID" value="ELU16174.1"/>
    <property type="molecule type" value="Genomic_DNA"/>
</dbReference>
<evidence type="ECO:0000313" key="4">
    <source>
        <dbReference type="Proteomes" id="UP000014760"/>
    </source>
</evidence>
<reference evidence="3" key="3">
    <citation type="submission" date="2015-06" db="UniProtKB">
        <authorList>
            <consortium name="EnsemblMetazoa"/>
        </authorList>
    </citation>
    <scope>IDENTIFICATION</scope>
</reference>
<keyword evidence="4" id="KW-1185">Reference proteome</keyword>
<organism evidence="2">
    <name type="scientific">Capitella teleta</name>
    <name type="common">Polychaete worm</name>
    <dbReference type="NCBI Taxonomy" id="283909"/>
    <lineage>
        <taxon>Eukaryota</taxon>
        <taxon>Metazoa</taxon>
        <taxon>Spiralia</taxon>
        <taxon>Lophotrochozoa</taxon>
        <taxon>Annelida</taxon>
        <taxon>Polychaeta</taxon>
        <taxon>Sedentaria</taxon>
        <taxon>Scolecida</taxon>
        <taxon>Capitellidae</taxon>
        <taxon>Capitella</taxon>
    </lineage>
</organism>
<evidence type="ECO:0000313" key="3">
    <source>
        <dbReference type="EnsemblMetazoa" id="CapteP97664"/>
    </source>
</evidence>
<gene>
    <name evidence="2" type="ORF">CAPTEDRAFT_97664</name>
</gene>
<protein>
    <submittedName>
        <fullName evidence="2 3">Uncharacterized protein</fullName>
    </submittedName>
</protein>
<sequence>MRCYGYGCRGNDSPPSSGCRRPASILMNVVFPVPFSPNMTMISESVNSPASMDNLKEPGFRERNV</sequence>
<dbReference type="AlphaFoldDB" id="R7VC49"/>
<dbReference type="EMBL" id="AMQN01017600">
    <property type="status" value="NOT_ANNOTATED_CDS"/>
    <property type="molecule type" value="Genomic_DNA"/>
</dbReference>
<evidence type="ECO:0000256" key="1">
    <source>
        <dbReference type="SAM" id="MobiDB-lite"/>
    </source>
</evidence>